<feature type="region of interest" description="Disordered" evidence="1">
    <location>
        <begin position="27"/>
        <end position="47"/>
    </location>
</feature>
<dbReference type="AlphaFoldDB" id="B4GMA3"/>
<accession>B4GMA3</accession>
<dbReference type="PhylomeDB" id="B4GMA3"/>
<reference evidence="2 3" key="1">
    <citation type="journal article" date="2007" name="Nature">
        <title>Evolution of genes and genomes on the Drosophila phylogeny.</title>
        <authorList>
            <consortium name="Drosophila 12 Genomes Consortium"/>
            <person name="Clark A.G."/>
            <person name="Eisen M.B."/>
            <person name="Smith D.R."/>
            <person name="Bergman C.M."/>
            <person name="Oliver B."/>
            <person name="Markow T.A."/>
            <person name="Kaufman T.C."/>
            <person name="Kellis M."/>
            <person name="Gelbart W."/>
            <person name="Iyer V.N."/>
            <person name="Pollard D.A."/>
            <person name="Sackton T.B."/>
            <person name="Larracuente A.M."/>
            <person name="Singh N.D."/>
            <person name="Abad J.P."/>
            <person name="Abt D.N."/>
            <person name="Adryan B."/>
            <person name="Aguade M."/>
            <person name="Akashi H."/>
            <person name="Anderson W.W."/>
            <person name="Aquadro C.F."/>
            <person name="Ardell D.H."/>
            <person name="Arguello R."/>
            <person name="Artieri C.G."/>
            <person name="Barbash D.A."/>
            <person name="Barker D."/>
            <person name="Barsanti P."/>
            <person name="Batterham P."/>
            <person name="Batzoglou S."/>
            <person name="Begun D."/>
            <person name="Bhutkar A."/>
            <person name="Blanco E."/>
            <person name="Bosak S.A."/>
            <person name="Bradley R.K."/>
            <person name="Brand A.D."/>
            <person name="Brent M.R."/>
            <person name="Brooks A.N."/>
            <person name="Brown R.H."/>
            <person name="Butlin R.K."/>
            <person name="Caggese C."/>
            <person name="Calvi B.R."/>
            <person name="Bernardo de Carvalho A."/>
            <person name="Caspi A."/>
            <person name="Castrezana S."/>
            <person name="Celniker S.E."/>
            <person name="Chang J.L."/>
            <person name="Chapple C."/>
            <person name="Chatterji S."/>
            <person name="Chinwalla A."/>
            <person name="Civetta A."/>
            <person name="Clifton S.W."/>
            <person name="Comeron J.M."/>
            <person name="Costello J.C."/>
            <person name="Coyne J.A."/>
            <person name="Daub J."/>
            <person name="David R.G."/>
            <person name="Delcher A.L."/>
            <person name="Delehaunty K."/>
            <person name="Do C.B."/>
            <person name="Ebling H."/>
            <person name="Edwards K."/>
            <person name="Eickbush T."/>
            <person name="Evans J.D."/>
            <person name="Filipski A."/>
            <person name="Findeiss S."/>
            <person name="Freyhult E."/>
            <person name="Fulton L."/>
            <person name="Fulton R."/>
            <person name="Garcia A.C."/>
            <person name="Gardiner A."/>
            <person name="Garfield D.A."/>
            <person name="Garvin B.E."/>
            <person name="Gibson G."/>
            <person name="Gilbert D."/>
            <person name="Gnerre S."/>
            <person name="Godfrey J."/>
            <person name="Good R."/>
            <person name="Gotea V."/>
            <person name="Gravely B."/>
            <person name="Greenberg A.J."/>
            <person name="Griffiths-Jones S."/>
            <person name="Gross S."/>
            <person name="Guigo R."/>
            <person name="Gustafson E.A."/>
            <person name="Haerty W."/>
            <person name="Hahn M.W."/>
            <person name="Halligan D.L."/>
            <person name="Halpern A.L."/>
            <person name="Halter G.M."/>
            <person name="Han M.V."/>
            <person name="Heger A."/>
            <person name="Hillier L."/>
            <person name="Hinrichs A.S."/>
            <person name="Holmes I."/>
            <person name="Hoskins R.A."/>
            <person name="Hubisz M.J."/>
            <person name="Hultmark D."/>
            <person name="Huntley M.A."/>
            <person name="Jaffe D.B."/>
            <person name="Jagadeeshan S."/>
            <person name="Jeck W.R."/>
            <person name="Johnson J."/>
            <person name="Jones C.D."/>
            <person name="Jordan W.C."/>
            <person name="Karpen G.H."/>
            <person name="Kataoka E."/>
            <person name="Keightley P.D."/>
            <person name="Kheradpour P."/>
            <person name="Kirkness E.F."/>
            <person name="Koerich L.B."/>
            <person name="Kristiansen K."/>
            <person name="Kudrna D."/>
            <person name="Kulathinal R.J."/>
            <person name="Kumar S."/>
            <person name="Kwok R."/>
            <person name="Lander E."/>
            <person name="Langley C.H."/>
            <person name="Lapoint R."/>
            <person name="Lazzaro B.P."/>
            <person name="Lee S.J."/>
            <person name="Levesque L."/>
            <person name="Li R."/>
            <person name="Lin C.F."/>
            <person name="Lin M.F."/>
            <person name="Lindblad-Toh K."/>
            <person name="Llopart A."/>
            <person name="Long M."/>
            <person name="Low L."/>
            <person name="Lozovsky E."/>
            <person name="Lu J."/>
            <person name="Luo M."/>
            <person name="Machado C.A."/>
            <person name="Makalowski W."/>
            <person name="Marzo M."/>
            <person name="Matsuda M."/>
            <person name="Matzkin L."/>
            <person name="McAllister B."/>
            <person name="McBride C.S."/>
            <person name="McKernan B."/>
            <person name="McKernan K."/>
            <person name="Mendez-Lago M."/>
            <person name="Minx P."/>
            <person name="Mollenhauer M.U."/>
            <person name="Montooth K."/>
            <person name="Mount S.M."/>
            <person name="Mu X."/>
            <person name="Myers E."/>
            <person name="Negre B."/>
            <person name="Newfeld S."/>
            <person name="Nielsen R."/>
            <person name="Noor M.A."/>
            <person name="O'Grady P."/>
            <person name="Pachter L."/>
            <person name="Papaceit M."/>
            <person name="Parisi M.J."/>
            <person name="Parisi M."/>
            <person name="Parts L."/>
            <person name="Pedersen J.S."/>
            <person name="Pesole G."/>
            <person name="Phillippy A.M."/>
            <person name="Ponting C.P."/>
            <person name="Pop M."/>
            <person name="Porcelli D."/>
            <person name="Powell J.R."/>
            <person name="Prohaska S."/>
            <person name="Pruitt K."/>
            <person name="Puig M."/>
            <person name="Quesneville H."/>
            <person name="Ram K.R."/>
            <person name="Rand D."/>
            <person name="Rasmussen M.D."/>
            <person name="Reed L.K."/>
            <person name="Reenan R."/>
            <person name="Reily A."/>
            <person name="Remington K.A."/>
            <person name="Rieger T.T."/>
            <person name="Ritchie M.G."/>
            <person name="Robin C."/>
            <person name="Rogers Y.H."/>
            <person name="Rohde C."/>
            <person name="Rozas J."/>
            <person name="Rubenfield M.J."/>
            <person name="Ruiz A."/>
            <person name="Russo S."/>
            <person name="Salzberg S.L."/>
            <person name="Sanchez-Gracia A."/>
            <person name="Saranga D.J."/>
            <person name="Sato H."/>
            <person name="Schaeffer S.W."/>
            <person name="Schatz M.C."/>
            <person name="Schlenke T."/>
            <person name="Schwartz R."/>
            <person name="Segarra C."/>
            <person name="Singh R.S."/>
            <person name="Sirot L."/>
            <person name="Sirota M."/>
            <person name="Sisneros N.B."/>
            <person name="Smith C.D."/>
            <person name="Smith T.F."/>
            <person name="Spieth J."/>
            <person name="Stage D.E."/>
            <person name="Stark A."/>
            <person name="Stephan W."/>
            <person name="Strausberg R.L."/>
            <person name="Strempel S."/>
            <person name="Sturgill D."/>
            <person name="Sutton G."/>
            <person name="Sutton G.G."/>
            <person name="Tao W."/>
            <person name="Teichmann S."/>
            <person name="Tobari Y.N."/>
            <person name="Tomimura Y."/>
            <person name="Tsolas J.M."/>
            <person name="Valente V.L."/>
            <person name="Venter E."/>
            <person name="Venter J.C."/>
            <person name="Vicario S."/>
            <person name="Vieira F.G."/>
            <person name="Vilella A.J."/>
            <person name="Villasante A."/>
            <person name="Walenz B."/>
            <person name="Wang J."/>
            <person name="Wasserman M."/>
            <person name="Watts T."/>
            <person name="Wilson D."/>
            <person name="Wilson R.K."/>
            <person name="Wing R.A."/>
            <person name="Wolfner M.F."/>
            <person name="Wong A."/>
            <person name="Wong G.K."/>
            <person name="Wu C.I."/>
            <person name="Wu G."/>
            <person name="Yamamoto D."/>
            <person name="Yang H.P."/>
            <person name="Yang S.P."/>
            <person name="Yorke J.A."/>
            <person name="Yoshida K."/>
            <person name="Zdobnov E."/>
            <person name="Zhang P."/>
            <person name="Zhang Y."/>
            <person name="Zimin A.V."/>
            <person name="Baldwin J."/>
            <person name="Abdouelleil A."/>
            <person name="Abdulkadir J."/>
            <person name="Abebe A."/>
            <person name="Abera B."/>
            <person name="Abreu J."/>
            <person name="Acer S.C."/>
            <person name="Aftuck L."/>
            <person name="Alexander A."/>
            <person name="An P."/>
            <person name="Anderson E."/>
            <person name="Anderson S."/>
            <person name="Arachi H."/>
            <person name="Azer M."/>
            <person name="Bachantsang P."/>
            <person name="Barry A."/>
            <person name="Bayul T."/>
            <person name="Berlin A."/>
            <person name="Bessette D."/>
            <person name="Bloom T."/>
            <person name="Blye J."/>
            <person name="Boguslavskiy L."/>
            <person name="Bonnet C."/>
            <person name="Boukhgalter B."/>
            <person name="Bourzgui I."/>
            <person name="Brown A."/>
            <person name="Cahill P."/>
            <person name="Channer S."/>
            <person name="Cheshatsang Y."/>
            <person name="Chuda L."/>
            <person name="Citroen M."/>
            <person name="Collymore A."/>
            <person name="Cooke P."/>
            <person name="Costello M."/>
            <person name="D'Aco K."/>
            <person name="Daza R."/>
            <person name="De Haan G."/>
            <person name="DeGray S."/>
            <person name="DeMaso C."/>
            <person name="Dhargay N."/>
            <person name="Dooley K."/>
            <person name="Dooley E."/>
            <person name="Doricent M."/>
            <person name="Dorje P."/>
            <person name="Dorjee K."/>
            <person name="Dupes A."/>
            <person name="Elong R."/>
            <person name="Falk J."/>
            <person name="Farina A."/>
            <person name="Faro S."/>
            <person name="Ferguson D."/>
            <person name="Fisher S."/>
            <person name="Foley C.D."/>
            <person name="Franke A."/>
            <person name="Friedrich D."/>
            <person name="Gadbois L."/>
            <person name="Gearin G."/>
            <person name="Gearin C.R."/>
            <person name="Giannoukos G."/>
            <person name="Goode T."/>
            <person name="Graham J."/>
            <person name="Grandbois E."/>
            <person name="Grewal S."/>
            <person name="Gyaltsen K."/>
            <person name="Hafez N."/>
            <person name="Hagos B."/>
            <person name="Hall J."/>
            <person name="Henson C."/>
            <person name="Hollinger A."/>
            <person name="Honan T."/>
            <person name="Huard M.D."/>
            <person name="Hughes L."/>
            <person name="Hurhula B."/>
            <person name="Husby M.E."/>
            <person name="Kamat A."/>
            <person name="Kanga B."/>
            <person name="Kashin S."/>
            <person name="Khazanovich D."/>
            <person name="Kisner P."/>
            <person name="Lance K."/>
            <person name="Lara M."/>
            <person name="Lee W."/>
            <person name="Lennon N."/>
            <person name="Letendre F."/>
            <person name="LeVine R."/>
            <person name="Lipovsky A."/>
            <person name="Liu X."/>
            <person name="Liu J."/>
            <person name="Liu S."/>
            <person name="Lokyitsang T."/>
            <person name="Lokyitsang Y."/>
            <person name="Lubonja R."/>
            <person name="Lui A."/>
            <person name="MacDonald P."/>
            <person name="Magnisalis V."/>
            <person name="Maru K."/>
            <person name="Matthews C."/>
            <person name="McCusker W."/>
            <person name="McDonough S."/>
            <person name="Mehta T."/>
            <person name="Meldrim J."/>
            <person name="Meneus L."/>
            <person name="Mihai O."/>
            <person name="Mihalev A."/>
            <person name="Mihova T."/>
            <person name="Mittelman R."/>
            <person name="Mlenga V."/>
            <person name="Montmayeur A."/>
            <person name="Mulrain L."/>
            <person name="Navidi A."/>
            <person name="Naylor J."/>
            <person name="Negash T."/>
            <person name="Nguyen T."/>
            <person name="Nguyen N."/>
            <person name="Nicol R."/>
            <person name="Norbu C."/>
            <person name="Norbu N."/>
            <person name="Novod N."/>
            <person name="O'Neill B."/>
            <person name="Osman S."/>
            <person name="Markiewicz E."/>
            <person name="Oyono O.L."/>
            <person name="Patti C."/>
            <person name="Phunkhang P."/>
            <person name="Pierre F."/>
            <person name="Priest M."/>
            <person name="Raghuraman S."/>
            <person name="Rege F."/>
            <person name="Reyes R."/>
            <person name="Rise C."/>
            <person name="Rogov P."/>
            <person name="Ross K."/>
            <person name="Ryan E."/>
            <person name="Settipalli S."/>
            <person name="Shea T."/>
            <person name="Sherpa N."/>
            <person name="Shi L."/>
            <person name="Shih D."/>
            <person name="Sparrow T."/>
            <person name="Spaulding J."/>
            <person name="Stalker J."/>
            <person name="Stange-Thomann N."/>
            <person name="Stavropoulos S."/>
            <person name="Stone C."/>
            <person name="Strader C."/>
            <person name="Tesfaye S."/>
            <person name="Thomson T."/>
            <person name="Thoulutsang Y."/>
            <person name="Thoulutsang D."/>
            <person name="Topham K."/>
            <person name="Topping I."/>
            <person name="Tsamla T."/>
            <person name="Vassiliev H."/>
            <person name="Vo A."/>
            <person name="Wangchuk T."/>
            <person name="Wangdi T."/>
            <person name="Weiand M."/>
            <person name="Wilkinson J."/>
            <person name="Wilson A."/>
            <person name="Yadav S."/>
            <person name="Young G."/>
            <person name="Yu Q."/>
            <person name="Zembek L."/>
            <person name="Zhong D."/>
            <person name="Zimmer A."/>
            <person name="Zwirko Z."/>
            <person name="Jaffe D.B."/>
            <person name="Alvarez P."/>
            <person name="Brockman W."/>
            <person name="Butler J."/>
            <person name="Chin C."/>
            <person name="Gnerre S."/>
            <person name="Grabherr M."/>
            <person name="Kleber M."/>
            <person name="Mauceli E."/>
            <person name="MacCallum I."/>
        </authorList>
    </citation>
    <scope>NUCLEOTIDE SEQUENCE [LARGE SCALE GENOMIC DNA]</scope>
    <source>
        <strain evidence="3">MSH-3 / Tucson 14011-0111.49</strain>
    </source>
</reference>
<dbReference type="STRING" id="7234.B4GMA3"/>
<evidence type="ECO:0000256" key="1">
    <source>
        <dbReference type="SAM" id="MobiDB-lite"/>
    </source>
</evidence>
<dbReference type="HOGENOM" id="CLU_170579_0_0_1"/>
<evidence type="ECO:0000313" key="3">
    <source>
        <dbReference type="Proteomes" id="UP000008744"/>
    </source>
</evidence>
<dbReference type="Proteomes" id="UP000008744">
    <property type="component" value="Unassembled WGS sequence"/>
</dbReference>
<keyword evidence="3" id="KW-1185">Reference proteome</keyword>
<gene>
    <name evidence="2" type="primary">Dper\GL12288</name>
    <name evidence="2" type="ORF">Dper_GL12288</name>
</gene>
<protein>
    <submittedName>
        <fullName evidence="2">GL12288</fullName>
    </submittedName>
</protein>
<sequence length="100" mass="11815">MEQSTLDNHNVDEFFSDIIEVDLDRSCSPSTFSGNNGPTTKRTKKGDTSWMTDIAREQLEQQKDHYRKNEEHDMRKEEMVEDLINTRRILQNDLLEVLKK</sequence>
<dbReference type="KEGG" id="dpe:6594375"/>
<dbReference type="OrthoDB" id="691673at2759"/>
<organism evidence="3">
    <name type="scientific">Drosophila persimilis</name>
    <name type="common">Fruit fly</name>
    <dbReference type="NCBI Taxonomy" id="7234"/>
    <lineage>
        <taxon>Eukaryota</taxon>
        <taxon>Metazoa</taxon>
        <taxon>Ecdysozoa</taxon>
        <taxon>Arthropoda</taxon>
        <taxon>Hexapoda</taxon>
        <taxon>Insecta</taxon>
        <taxon>Pterygota</taxon>
        <taxon>Neoptera</taxon>
        <taxon>Endopterygota</taxon>
        <taxon>Diptera</taxon>
        <taxon>Brachycera</taxon>
        <taxon>Muscomorpha</taxon>
        <taxon>Ephydroidea</taxon>
        <taxon>Drosophilidae</taxon>
        <taxon>Drosophila</taxon>
        <taxon>Sophophora</taxon>
    </lineage>
</organism>
<name>B4GMA3_DROPE</name>
<evidence type="ECO:0000313" key="2">
    <source>
        <dbReference type="EMBL" id="EDW37977.1"/>
    </source>
</evidence>
<proteinExistence type="predicted"/>
<dbReference type="EMBL" id="CH479185">
    <property type="protein sequence ID" value="EDW37977.1"/>
    <property type="molecule type" value="Genomic_DNA"/>
</dbReference>
<feature type="compositionally biased region" description="Polar residues" evidence="1">
    <location>
        <begin position="27"/>
        <end position="40"/>
    </location>
</feature>
<dbReference type="eggNOG" id="ENOG502T8P3">
    <property type="taxonomic scope" value="Eukaryota"/>
</dbReference>